<dbReference type="RefSeq" id="WP_075726372.1">
    <property type="nucleotide sequence ID" value="NZ_CP009245.1"/>
</dbReference>
<evidence type="ECO:0000256" key="1">
    <source>
        <dbReference type="ARBA" id="ARBA00001947"/>
    </source>
</evidence>
<keyword evidence="4" id="KW-0862">Zinc</keyword>
<dbReference type="SUPFAM" id="SSF56281">
    <property type="entry name" value="Metallo-hydrolase/oxidoreductase"/>
    <property type="match status" value="1"/>
</dbReference>
<evidence type="ECO:0000256" key="2">
    <source>
        <dbReference type="ARBA" id="ARBA00022723"/>
    </source>
</evidence>
<dbReference type="PANTHER" id="PTHR46233:SF3">
    <property type="entry name" value="HYDROXYACYLGLUTATHIONE HYDROLASE GLOC"/>
    <property type="match status" value="1"/>
</dbReference>
<keyword evidence="2" id="KW-0479">Metal-binding</keyword>
<dbReference type="Proteomes" id="UP000185478">
    <property type="component" value="Chromosome"/>
</dbReference>
<dbReference type="InterPro" id="IPR001279">
    <property type="entry name" value="Metallo-B-lactamas"/>
</dbReference>
<dbReference type="KEGG" id="caqu:CAQU_07030"/>
<dbReference type="InterPro" id="IPR051453">
    <property type="entry name" value="MBL_Glyoxalase_II"/>
</dbReference>
<dbReference type="STRING" id="1431546.CAQU_07030"/>
<feature type="domain" description="Metallo-beta-lactamase" evidence="6">
    <location>
        <begin position="12"/>
        <end position="193"/>
    </location>
</feature>
<dbReference type="OrthoDB" id="9802991at2"/>
<dbReference type="AlphaFoldDB" id="A0A1L7CGB4"/>
<gene>
    <name evidence="7" type="ORF">CAQU_07030</name>
</gene>
<dbReference type="Gene3D" id="3.60.15.10">
    <property type="entry name" value="Ribonuclease Z/Hydroxyacylglutathione hydrolase-like"/>
    <property type="match status" value="1"/>
</dbReference>
<sequence>MELVFSPQGPFQTNCYVLTHENRAVVVDPGKGAAAWVEQVLNEKGAKLEKIVLTHGHIDHTRDAGQLAKAHGAPIFIHDDDLFMVSQPGGGVSGDTALLYEAATMEPLTQCESLTHGDTIDLLGLSFAIRHCPGHSPGSVLLVGDEVVFAGDVVFKGSIGRTDLPGSDPAKMRQSLRTEVLNLDDSLTLLPGHGPHTSMRAERRSNPFLNNLDAIG</sequence>
<comment type="cofactor">
    <cofactor evidence="1">
        <name>Zn(2+)</name>
        <dbReference type="ChEBI" id="CHEBI:29105"/>
    </cofactor>
</comment>
<accession>A0A1L7CGB4</accession>
<dbReference type="SMART" id="SM00849">
    <property type="entry name" value="Lactamase_B"/>
    <property type="match status" value="1"/>
</dbReference>
<proteinExistence type="predicted"/>
<feature type="region of interest" description="Disordered" evidence="5">
    <location>
        <begin position="194"/>
        <end position="216"/>
    </location>
</feature>
<dbReference type="GO" id="GO:0046872">
    <property type="term" value="F:metal ion binding"/>
    <property type="evidence" value="ECO:0007669"/>
    <property type="project" value="UniProtKB-KW"/>
</dbReference>
<organism evidence="7 8">
    <name type="scientific">Corynebacterium aquilae DSM 44791</name>
    <dbReference type="NCBI Taxonomy" id="1431546"/>
    <lineage>
        <taxon>Bacteria</taxon>
        <taxon>Bacillati</taxon>
        <taxon>Actinomycetota</taxon>
        <taxon>Actinomycetes</taxon>
        <taxon>Mycobacteriales</taxon>
        <taxon>Corynebacteriaceae</taxon>
        <taxon>Corynebacterium</taxon>
    </lineage>
</organism>
<evidence type="ECO:0000313" key="8">
    <source>
        <dbReference type="Proteomes" id="UP000185478"/>
    </source>
</evidence>
<protein>
    <recommendedName>
        <fullName evidence="6">Metallo-beta-lactamase domain-containing protein</fullName>
    </recommendedName>
</protein>
<dbReference type="EMBL" id="CP009245">
    <property type="protein sequence ID" value="APT84864.1"/>
    <property type="molecule type" value="Genomic_DNA"/>
</dbReference>
<evidence type="ECO:0000256" key="4">
    <source>
        <dbReference type="ARBA" id="ARBA00022833"/>
    </source>
</evidence>
<evidence type="ECO:0000256" key="3">
    <source>
        <dbReference type="ARBA" id="ARBA00022801"/>
    </source>
</evidence>
<keyword evidence="3" id="KW-0378">Hydrolase</keyword>
<name>A0A1L7CGB4_9CORY</name>
<evidence type="ECO:0000259" key="6">
    <source>
        <dbReference type="SMART" id="SM00849"/>
    </source>
</evidence>
<dbReference type="InterPro" id="IPR036866">
    <property type="entry name" value="RibonucZ/Hydroxyglut_hydro"/>
</dbReference>
<dbReference type="Pfam" id="PF00753">
    <property type="entry name" value="Lactamase_B"/>
    <property type="match status" value="1"/>
</dbReference>
<evidence type="ECO:0000313" key="7">
    <source>
        <dbReference type="EMBL" id="APT84864.1"/>
    </source>
</evidence>
<dbReference type="CDD" id="cd06262">
    <property type="entry name" value="metallo-hydrolase-like_MBL-fold"/>
    <property type="match status" value="1"/>
</dbReference>
<dbReference type="PANTHER" id="PTHR46233">
    <property type="entry name" value="HYDROXYACYLGLUTATHIONE HYDROLASE GLOC"/>
    <property type="match status" value="1"/>
</dbReference>
<reference evidence="7 8" key="1">
    <citation type="submission" date="2014-08" db="EMBL/GenBank/DDBJ databases">
        <title>Complete genome sequence of Corynebacterium aquilae S-613T(T) (=DSM 44791(T)), isolated from the choana of a healthy golden eagle.</title>
        <authorList>
            <person name="Ruckert C."/>
            <person name="Albersmeier A."/>
            <person name="Winkler A."/>
            <person name="Kalinowski J."/>
        </authorList>
    </citation>
    <scope>NUCLEOTIDE SEQUENCE [LARGE SCALE GENOMIC DNA]</scope>
    <source>
        <strain evidence="7 8">S-613</strain>
    </source>
</reference>
<keyword evidence="8" id="KW-1185">Reference proteome</keyword>
<evidence type="ECO:0000256" key="5">
    <source>
        <dbReference type="SAM" id="MobiDB-lite"/>
    </source>
</evidence>
<dbReference type="GO" id="GO:0016787">
    <property type="term" value="F:hydrolase activity"/>
    <property type="evidence" value="ECO:0007669"/>
    <property type="project" value="UniProtKB-KW"/>
</dbReference>